<gene>
    <name evidence="2" type="ORF">SCULI_v1c06650</name>
</gene>
<sequence length="239" mass="29848">MKYNSKIIRRKTQSSLKQIKHYIEKGILRPEILSDVLLMNDQDIERLYHIKLLLEIGFNLEHIKIILDNINKQNLITIFDHFLDSYKTWFEIFNNKYEIYKDKNLIKLDDRSYFGFFKSELIARTVMYELYEKRYLWYQKEEYKIKLKKIRKNIYSCFKEFNDNKLIYEMVSKYFSELYEFLNDNFLNRSPLYFICWIKWLTNEPRYIKEMRRITQFNYSNEIFEMSLIWIIKITNKKY</sequence>
<dbReference type="KEGG" id="scq:SCULI_v1c06650"/>
<dbReference type="PROSITE" id="PS50937">
    <property type="entry name" value="HTH_MERR_2"/>
    <property type="match status" value="1"/>
</dbReference>
<dbReference type="EMBL" id="CP006681">
    <property type="protein sequence ID" value="AHI53006.1"/>
    <property type="molecule type" value="Genomic_DNA"/>
</dbReference>
<dbReference type="Pfam" id="PF13411">
    <property type="entry name" value="MerR_1"/>
    <property type="match status" value="1"/>
</dbReference>
<dbReference type="AlphaFoldDB" id="W6A7P2"/>
<accession>W6A7P2</accession>
<dbReference type="InterPro" id="IPR000551">
    <property type="entry name" value="MerR-type_HTH_dom"/>
</dbReference>
<dbReference type="InterPro" id="IPR009061">
    <property type="entry name" value="DNA-bd_dom_put_sf"/>
</dbReference>
<dbReference type="Gene3D" id="1.10.1660.10">
    <property type="match status" value="1"/>
</dbReference>
<evidence type="ECO:0000313" key="2">
    <source>
        <dbReference type="EMBL" id="AHI53006.1"/>
    </source>
</evidence>
<reference evidence="2 3" key="1">
    <citation type="journal article" date="2014" name="Genome Biol. Evol.">
        <title>Molecular evolution of the substrate utilization strategies and putative virulence factors in mosquito-associated Spiroplasma species.</title>
        <authorList>
            <person name="Chang T.H."/>
            <person name="Lo W.S."/>
            <person name="Ku C."/>
            <person name="Chen L.L."/>
            <person name="Kuo C.H."/>
        </authorList>
    </citation>
    <scope>NUCLEOTIDE SEQUENCE [LARGE SCALE GENOMIC DNA]</scope>
    <source>
        <strain evidence="2">AES-1</strain>
    </source>
</reference>
<dbReference type="PATRIC" id="fig|1276246.3.peg.664"/>
<protein>
    <recommendedName>
        <fullName evidence="1">HTH merR-type domain-containing protein</fullName>
    </recommendedName>
</protein>
<dbReference type="OrthoDB" id="389443at2"/>
<organism evidence="2 3">
    <name type="scientific">Spiroplasma culicicola AES-1</name>
    <dbReference type="NCBI Taxonomy" id="1276246"/>
    <lineage>
        <taxon>Bacteria</taxon>
        <taxon>Bacillati</taxon>
        <taxon>Mycoplasmatota</taxon>
        <taxon>Mollicutes</taxon>
        <taxon>Entomoplasmatales</taxon>
        <taxon>Spiroplasmataceae</taxon>
        <taxon>Spiroplasma</taxon>
    </lineage>
</organism>
<evidence type="ECO:0000259" key="1">
    <source>
        <dbReference type="PROSITE" id="PS50937"/>
    </source>
</evidence>
<proteinExistence type="predicted"/>
<dbReference type="GO" id="GO:0003677">
    <property type="term" value="F:DNA binding"/>
    <property type="evidence" value="ECO:0007669"/>
    <property type="project" value="InterPro"/>
</dbReference>
<dbReference type="CDD" id="cd00592">
    <property type="entry name" value="HTH_MerR-like"/>
    <property type="match status" value="1"/>
</dbReference>
<dbReference type="GO" id="GO:0006355">
    <property type="term" value="P:regulation of DNA-templated transcription"/>
    <property type="evidence" value="ECO:0007669"/>
    <property type="project" value="InterPro"/>
</dbReference>
<dbReference type="HOGENOM" id="CLU_1160510_0_0_14"/>
<dbReference type="RefSeq" id="WP_025363238.1">
    <property type="nucleotide sequence ID" value="NZ_CP006681.1"/>
</dbReference>
<dbReference type="STRING" id="1276246.SCULI_v1c06650"/>
<keyword evidence="3" id="KW-1185">Reference proteome</keyword>
<feature type="domain" description="HTH merR-type" evidence="1">
    <location>
        <begin position="40"/>
        <end position="69"/>
    </location>
</feature>
<name>W6A7P2_9MOLU</name>
<evidence type="ECO:0000313" key="3">
    <source>
        <dbReference type="Proteomes" id="UP000019267"/>
    </source>
</evidence>
<dbReference type="SUPFAM" id="SSF46955">
    <property type="entry name" value="Putative DNA-binding domain"/>
    <property type="match status" value="1"/>
</dbReference>
<dbReference type="Proteomes" id="UP000019267">
    <property type="component" value="Chromosome"/>
</dbReference>